<protein>
    <recommendedName>
        <fullName evidence="3">Aldehyde dehydrogenase domain-containing protein</fullName>
    </recommendedName>
</protein>
<dbReference type="SUPFAM" id="SSF53720">
    <property type="entry name" value="ALDH-like"/>
    <property type="match status" value="1"/>
</dbReference>
<name>A0A367RZ16_9NOSO</name>
<comment type="similarity">
    <text evidence="1">Belongs to the aldehyde dehydrogenase family.</text>
</comment>
<evidence type="ECO:0000256" key="1">
    <source>
        <dbReference type="ARBA" id="ARBA00009986"/>
    </source>
</evidence>
<reference evidence="4" key="1">
    <citation type="submission" date="2016-04" db="EMBL/GenBank/DDBJ databases">
        <authorList>
            <person name="Tabuchi Yagui T.R."/>
        </authorList>
    </citation>
    <scope>NUCLEOTIDE SEQUENCE [LARGE SCALE GENOMIC DNA]</scope>
    <source>
        <strain evidence="4">NIES-26</strain>
    </source>
</reference>
<proteinExistence type="inferred from homology"/>
<dbReference type="PANTHER" id="PTHR42804">
    <property type="entry name" value="ALDEHYDE DEHYDROGENASE"/>
    <property type="match status" value="1"/>
</dbReference>
<dbReference type="InterPro" id="IPR016163">
    <property type="entry name" value="Ald_DH_C"/>
</dbReference>
<accession>A0A367RZ16</accession>
<keyword evidence="5" id="KW-1185">Reference proteome</keyword>
<dbReference type="Gene3D" id="3.40.605.10">
    <property type="entry name" value="Aldehyde Dehydrogenase, Chain A, domain 1"/>
    <property type="match status" value="1"/>
</dbReference>
<evidence type="ECO:0000256" key="2">
    <source>
        <dbReference type="ARBA" id="ARBA00023002"/>
    </source>
</evidence>
<dbReference type="Proteomes" id="UP000252107">
    <property type="component" value="Unassembled WGS sequence"/>
</dbReference>
<feature type="domain" description="Aldehyde dehydrogenase" evidence="3">
    <location>
        <begin position="3"/>
        <end position="53"/>
    </location>
</feature>
<dbReference type="Gene3D" id="3.40.309.10">
    <property type="entry name" value="Aldehyde Dehydrogenase, Chain A, domain 2"/>
    <property type="match status" value="1"/>
</dbReference>
<dbReference type="AlphaFoldDB" id="A0A367RZ16"/>
<dbReference type="EMBL" id="LXQD01000027">
    <property type="protein sequence ID" value="RCJ41071.1"/>
    <property type="molecule type" value="Genomic_DNA"/>
</dbReference>
<organism evidence="4 5">
    <name type="scientific">Nostoc minutum NIES-26</name>
    <dbReference type="NCBI Taxonomy" id="1844469"/>
    <lineage>
        <taxon>Bacteria</taxon>
        <taxon>Bacillati</taxon>
        <taxon>Cyanobacteriota</taxon>
        <taxon>Cyanophyceae</taxon>
        <taxon>Nostocales</taxon>
        <taxon>Nostocaceae</taxon>
        <taxon>Nostoc</taxon>
    </lineage>
</organism>
<evidence type="ECO:0000313" key="5">
    <source>
        <dbReference type="Proteomes" id="UP000252107"/>
    </source>
</evidence>
<keyword evidence="2" id="KW-0560">Oxidoreductase</keyword>
<gene>
    <name evidence="4" type="ORF">A6770_36455</name>
</gene>
<sequence length="61" mass="6103">MVAEAAAKALEVGSVGINQLSGVPPNAPVGGVKDSGYGYEGGTEGLEAFLNLKLLSQKVLS</sequence>
<dbReference type="InterPro" id="IPR016162">
    <property type="entry name" value="Ald_DH_N"/>
</dbReference>
<dbReference type="GO" id="GO:0016620">
    <property type="term" value="F:oxidoreductase activity, acting on the aldehyde or oxo group of donors, NAD or NADP as acceptor"/>
    <property type="evidence" value="ECO:0007669"/>
    <property type="project" value="InterPro"/>
</dbReference>
<dbReference type="Pfam" id="PF00171">
    <property type="entry name" value="Aldedh"/>
    <property type="match status" value="1"/>
</dbReference>
<dbReference type="PANTHER" id="PTHR42804:SF1">
    <property type="entry name" value="ALDEHYDE DEHYDROGENASE-RELATED"/>
    <property type="match status" value="1"/>
</dbReference>
<dbReference type="InterPro" id="IPR016161">
    <property type="entry name" value="Ald_DH/histidinol_DH"/>
</dbReference>
<dbReference type="InterPro" id="IPR015590">
    <property type="entry name" value="Aldehyde_DH_dom"/>
</dbReference>
<evidence type="ECO:0000313" key="4">
    <source>
        <dbReference type="EMBL" id="RCJ41071.1"/>
    </source>
</evidence>
<comment type="caution">
    <text evidence="4">The sequence shown here is derived from an EMBL/GenBank/DDBJ whole genome shotgun (WGS) entry which is preliminary data.</text>
</comment>
<evidence type="ECO:0000259" key="3">
    <source>
        <dbReference type="Pfam" id="PF00171"/>
    </source>
</evidence>